<dbReference type="InterPro" id="IPR015421">
    <property type="entry name" value="PyrdxlP-dep_Trfase_major"/>
</dbReference>
<comment type="similarity">
    <text evidence="2 6">Belongs to the class-I pyridoxal-phosphate-dependent aminotransferase family.</text>
</comment>
<dbReference type="GO" id="GO:0004069">
    <property type="term" value="F:L-aspartate:2-oxoglutarate aminotransferase activity"/>
    <property type="evidence" value="ECO:0007669"/>
    <property type="project" value="UniProtKB-EC"/>
</dbReference>
<proteinExistence type="inferred from homology"/>
<evidence type="ECO:0000256" key="3">
    <source>
        <dbReference type="ARBA" id="ARBA00022576"/>
    </source>
</evidence>
<evidence type="ECO:0000259" key="7">
    <source>
        <dbReference type="Pfam" id="PF00155"/>
    </source>
</evidence>
<evidence type="ECO:0000256" key="2">
    <source>
        <dbReference type="ARBA" id="ARBA00007441"/>
    </source>
</evidence>
<evidence type="ECO:0000256" key="5">
    <source>
        <dbReference type="ARBA" id="ARBA00022898"/>
    </source>
</evidence>
<dbReference type="EMBL" id="JBEPMA010000009">
    <property type="protein sequence ID" value="MET3617816.1"/>
    <property type="molecule type" value="Genomic_DNA"/>
</dbReference>
<dbReference type="InterPro" id="IPR004838">
    <property type="entry name" value="NHTrfase_class1_PyrdxlP-BS"/>
</dbReference>
<keyword evidence="3 6" id="KW-0032">Aminotransferase</keyword>
<gene>
    <name evidence="8" type="ORF">ABID14_001451</name>
</gene>
<dbReference type="InterPro" id="IPR050596">
    <property type="entry name" value="AspAT/PAT-like"/>
</dbReference>
<comment type="caution">
    <text evidence="8">The sequence shown here is derived from an EMBL/GenBank/DDBJ whole genome shotgun (WGS) entry which is preliminary data.</text>
</comment>
<evidence type="ECO:0000313" key="8">
    <source>
        <dbReference type="EMBL" id="MET3617816.1"/>
    </source>
</evidence>
<organism evidence="8 9">
    <name type="scientific">Peptoniphilus olsenii</name>
    <dbReference type="NCBI Taxonomy" id="411570"/>
    <lineage>
        <taxon>Bacteria</taxon>
        <taxon>Bacillati</taxon>
        <taxon>Bacillota</taxon>
        <taxon>Tissierellia</taxon>
        <taxon>Tissierellales</taxon>
        <taxon>Peptoniphilaceae</taxon>
        <taxon>Peptoniphilus</taxon>
    </lineage>
</organism>
<name>A0ABV2JC30_9FIRM</name>
<evidence type="ECO:0000313" key="9">
    <source>
        <dbReference type="Proteomes" id="UP001549162"/>
    </source>
</evidence>
<dbReference type="InterPro" id="IPR015424">
    <property type="entry name" value="PyrdxlP-dep_Trfase"/>
</dbReference>
<dbReference type="EC" id="2.6.1.-" evidence="6"/>
<keyword evidence="5" id="KW-0663">Pyridoxal phosphate</keyword>
<dbReference type="Pfam" id="PF00155">
    <property type="entry name" value="Aminotran_1_2"/>
    <property type="match status" value="1"/>
</dbReference>
<dbReference type="CDD" id="cd00609">
    <property type="entry name" value="AAT_like"/>
    <property type="match status" value="1"/>
</dbReference>
<feature type="domain" description="Aminotransferase class I/classII large" evidence="7">
    <location>
        <begin position="32"/>
        <end position="342"/>
    </location>
</feature>
<evidence type="ECO:0000256" key="4">
    <source>
        <dbReference type="ARBA" id="ARBA00022679"/>
    </source>
</evidence>
<dbReference type="NCBIfam" id="NF005744">
    <property type="entry name" value="PRK07568.1"/>
    <property type="match status" value="1"/>
</dbReference>
<dbReference type="InterPro" id="IPR004839">
    <property type="entry name" value="Aminotransferase_I/II_large"/>
</dbReference>
<protein>
    <recommendedName>
        <fullName evidence="6">Aminotransferase</fullName>
        <ecNumber evidence="6">2.6.1.-</ecNumber>
    </recommendedName>
</protein>
<comment type="cofactor">
    <cofactor evidence="1 6">
        <name>pyridoxal 5'-phosphate</name>
        <dbReference type="ChEBI" id="CHEBI:597326"/>
    </cofactor>
</comment>
<keyword evidence="4 6" id="KW-0808">Transferase</keyword>
<dbReference type="InterPro" id="IPR015422">
    <property type="entry name" value="PyrdxlP-dep_Trfase_small"/>
</dbReference>
<dbReference type="PANTHER" id="PTHR46383">
    <property type="entry name" value="ASPARTATE AMINOTRANSFERASE"/>
    <property type="match status" value="1"/>
</dbReference>
<keyword evidence="9" id="KW-1185">Reference proteome</keyword>
<dbReference type="Proteomes" id="UP001549162">
    <property type="component" value="Unassembled WGS sequence"/>
</dbReference>
<reference evidence="8 9" key="1">
    <citation type="submission" date="2024-06" db="EMBL/GenBank/DDBJ databases">
        <title>Genomic Encyclopedia of Type Strains, Phase IV (KMG-IV): sequencing the most valuable type-strain genomes for metagenomic binning, comparative biology and taxonomic classification.</title>
        <authorList>
            <person name="Goeker M."/>
        </authorList>
    </citation>
    <scope>NUCLEOTIDE SEQUENCE [LARGE SCALE GENOMIC DNA]</scope>
    <source>
        <strain evidence="8 9">DSM 21460</strain>
    </source>
</reference>
<sequence>MKISQRVQRVEYSAIRKLSPLAEKAKKEGKKIYHLNIGAPDVDVPDVYYETFQNVEKGPLPYAPSEGLESLRVAISNYYKNKNINYSPDEIIITNGGSEALLFAVEAVADAGDEIITTDPFYSNYNTVFQQLNVSISAFKTSPETGFAIPSKEEIEKNVSDKSAAILLSNPTNPTGAMYSKDELMRICEIAKEHDLFIIADEVYREFIYDDNNYISFGEIEDIEDRLILVDSISKRFAACGARIGSIACKNKEFMSAIGKLATSRLAVATIEQMAAAKLYEETDEYFEKVNREYQSRRDTIYEELIKIPGVKVEKPRGAFYIMPILPVDDSEDFAKWLLESFDIDGETLMLAPADGFFKNPLDGKNMVRIAFILNNESIKKSMRILREGLEEYNSKNETRKSIKNS</sequence>
<dbReference type="Gene3D" id="3.40.640.10">
    <property type="entry name" value="Type I PLP-dependent aspartate aminotransferase-like (Major domain)"/>
    <property type="match status" value="1"/>
</dbReference>
<evidence type="ECO:0000256" key="1">
    <source>
        <dbReference type="ARBA" id="ARBA00001933"/>
    </source>
</evidence>
<dbReference type="SUPFAM" id="SSF53383">
    <property type="entry name" value="PLP-dependent transferases"/>
    <property type="match status" value="1"/>
</dbReference>
<dbReference type="Gene3D" id="3.90.1150.10">
    <property type="entry name" value="Aspartate Aminotransferase, domain 1"/>
    <property type="match status" value="1"/>
</dbReference>
<dbReference type="PROSITE" id="PS00105">
    <property type="entry name" value="AA_TRANSFER_CLASS_1"/>
    <property type="match status" value="1"/>
</dbReference>
<accession>A0ABV2JC30</accession>
<dbReference type="RefSeq" id="WP_354368615.1">
    <property type="nucleotide sequence ID" value="NZ_JBEPMA010000009.1"/>
</dbReference>
<evidence type="ECO:0000256" key="6">
    <source>
        <dbReference type="RuleBase" id="RU000481"/>
    </source>
</evidence>